<feature type="compositionally biased region" description="Low complexity" evidence="9">
    <location>
        <begin position="465"/>
        <end position="478"/>
    </location>
</feature>
<dbReference type="EMBL" id="CP115965">
    <property type="protein sequence ID" value="WZW97838.1"/>
    <property type="molecule type" value="Genomic_DNA"/>
</dbReference>
<keyword evidence="8" id="KW-0769">Symport</keyword>
<keyword evidence="5 8" id="KW-0812">Transmembrane</keyword>
<dbReference type="PANTHER" id="PTHR30330:SF1">
    <property type="entry name" value="AMINO-ACID CARRIER PROTEIN ALST"/>
    <property type="match status" value="1"/>
</dbReference>
<organism evidence="10 11">
    <name type="scientific">Propioniciclava soli</name>
    <dbReference type="NCBI Taxonomy" id="2775081"/>
    <lineage>
        <taxon>Bacteria</taxon>
        <taxon>Bacillati</taxon>
        <taxon>Actinomycetota</taxon>
        <taxon>Actinomycetes</taxon>
        <taxon>Propionibacteriales</taxon>
        <taxon>Propionibacteriaceae</taxon>
        <taxon>Propioniciclava</taxon>
    </lineage>
</organism>
<feature type="region of interest" description="Disordered" evidence="9">
    <location>
        <begin position="448"/>
        <end position="478"/>
    </location>
</feature>
<dbReference type="PANTHER" id="PTHR30330">
    <property type="entry name" value="AGSS FAMILY TRANSPORTER, SODIUM-ALANINE"/>
    <property type="match status" value="1"/>
</dbReference>
<accession>A0ABZ3C4Z0</accession>
<feature type="transmembrane region" description="Helical" evidence="8">
    <location>
        <begin position="15"/>
        <end position="34"/>
    </location>
</feature>
<dbReference type="PROSITE" id="PS00873">
    <property type="entry name" value="NA_ALANINE_SYMP"/>
    <property type="match status" value="1"/>
</dbReference>
<comment type="subcellular location">
    <subcellularLocation>
        <location evidence="1 8">Cell membrane</location>
        <topology evidence="1 8">Multi-pass membrane protein</topology>
    </subcellularLocation>
</comment>
<feature type="transmembrane region" description="Helical" evidence="8">
    <location>
        <begin position="145"/>
        <end position="164"/>
    </location>
</feature>
<evidence type="ECO:0000256" key="2">
    <source>
        <dbReference type="ARBA" id="ARBA00009261"/>
    </source>
</evidence>
<proteinExistence type="inferred from homology"/>
<evidence type="ECO:0000256" key="5">
    <source>
        <dbReference type="ARBA" id="ARBA00022692"/>
    </source>
</evidence>
<comment type="similarity">
    <text evidence="2 8">Belongs to the alanine or glycine:cation symporter (AGCS) (TC 2.A.25) family.</text>
</comment>
<protein>
    <submittedName>
        <fullName evidence="10">Alanine/glycine:cation symporter family protein</fullName>
    </submittedName>
</protein>
<feature type="transmembrane region" description="Helical" evidence="8">
    <location>
        <begin position="83"/>
        <end position="110"/>
    </location>
</feature>
<sequence>MDAFFAELDRINGQVYLYGLVGLLVAVGLWLTIATRGVQVRHFGAMVRSLTRSRAGAQGGISSFQAFAIGMATRIGIGNITGVALALILGGPGAIFWMWVVAAVGMATGFAEATLAQVFKVRAPDGTFRGGPAFYVSVGLRSRGWGVLFAVLLIFAMVVAMPMVQSNTIAVALEAAQGVPTGVTGVVVAALTALVVFGGVRGVARAAELITPLMALAYVAIALAVIVANLTHVPAFLGDILAGAFGLREGLAGLGGGVMVALLNGAQRGLFSNEAGMGTAPNGAATATVAHPVQQGFVQSLGVFIDSMVICTATAFIILSTDASGYVPGVTPREEAASLTTNAVVGQLGAWASWPMLVMIFFFGFSSILGAYAYAQVNLDFLGGPRWSRFVLAAVTVATTGIGAVQALPHVWILMDSAMALITVVNLAGLVALTGWVRAALADHEERVRRGDGAPPDAFSSAVLPDPDAAPAWRGAAA</sequence>
<evidence type="ECO:0000256" key="9">
    <source>
        <dbReference type="SAM" id="MobiDB-lite"/>
    </source>
</evidence>
<dbReference type="Pfam" id="PF01235">
    <property type="entry name" value="Na_Ala_symp"/>
    <property type="match status" value="1"/>
</dbReference>
<keyword evidence="7 8" id="KW-0472">Membrane</keyword>
<name>A0ABZ3C4Z0_9ACTN</name>
<keyword evidence="11" id="KW-1185">Reference proteome</keyword>
<feature type="transmembrane region" description="Helical" evidence="8">
    <location>
        <begin position="176"/>
        <end position="197"/>
    </location>
</feature>
<keyword evidence="4 8" id="KW-1003">Cell membrane</keyword>
<feature type="transmembrane region" description="Helical" evidence="8">
    <location>
        <begin position="240"/>
        <end position="263"/>
    </location>
</feature>
<evidence type="ECO:0000313" key="11">
    <source>
        <dbReference type="Proteomes" id="UP001434337"/>
    </source>
</evidence>
<keyword evidence="6 8" id="KW-1133">Transmembrane helix</keyword>
<dbReference type="NCBIfam" id="TIGR00835">
    <property type="entry name" value="agcS"/>
    <property type="match status" value="1"/>
</dbReference>
<feature type="transmembrane region" description="Helical" evidence="8">
    <location>
        <begin position="418"/>
        <end position="441"/>
    </location>
</feature>
<evidence type="ECO:0000256" key="8">
    <source>
        <dbReference type="RuleBase" id="RU363064"/>
    </source>
</evidence>
<dbReference type="Proteomes" id="UP001434337">
    <property type="component" value="Chromosome"/>
</dbReference>
<feature type="transmembrane region" description="Helical" evidence="8">
    <location>
        <begin position="354"/>
        <end position="375"/>
    </location>
</feature>
<evidence type="ECO:0000313" key="10">
    <source>
        <dbReference type="EMBL" id="WZW97838.1"/>
    </source>
</evidence>
<evidence type="ECO:0000256" key="3">
    <source>
        <dbReference type="ARBA" id="ARBA00022448"/>
    </source>
</evidence>
<keyword evidence="3 8" id="KW-0813">Transport</keyword>
<dbReference type="RefSeq" id="WP_342372096.1">
    <property type="nucleotide sequence ID" value="NZ_CP115965.1"/>
</dbReference>
<feature type="transmembrane region" description="Helical" evidence="8">
    <location>
        <begin position="55"/>
        <end position="77"/>
    </location>
</feature>
<feature type="transmembrane region" description="Helical" evidence="8">
    <location>
        <begin position="209"/>
        <end position="228"/>
    </location>
</feature>
<evidence type="ECO:0000256" key="4">
    <source>
        <dbReference type="ARBA" id="ARBA00022475"/>
    </source>
</evidence>
<evidence type="ECO:0000256" key="7">
    <source>
        <dbReference type="ARBA" id="ARBA00023136"/>
    </source>
</evidence>
<dbReference type="PRINTS" id="PR00175">
    <property type="entry name" value="NAALASMPORT"/>
</dbReference>
<reference evidence="10 11" key="1">
    <citation type="journal article" date="2023" name="Environ Microbiome">
        <title>A coral-associated actinobacterium mitigates coral bleaching under heat stress.</title>
        <authorList>
            <person name="Li J."/>
            <person name="Zou Y."/>
            <person name="Li Q."/>
            <person name="Zhang J."/>
            <person name="Bourne D.G."/>
            <person name="Lyu Y."/>
            <person name="Liu C."/>
            <person name="Zhang S."/>
        </authorList>
    </citation>
    <scope>NUCLEOTIDE SEQUENCE [LARGE SCALE GENOMIC DNA]</scope>
    <source>
        <strain evidence="10 11">SCSIO 13291</strain>
    </source>
</reference>
<dbReference type="InterPro" id="IPR001463">
    <property type="entry name" value="Na/Ala_symport"/>
</dbReference>
<gene>
    <name evidence="10" type="ORF">PCC79_13170</name>
</gene>
<evidence type="ECO:0000256" key="1">
    <source>
        <dbReference type="ARBA" id="ARBA00004651"/>
    </source>
</evidence>
<feature type="transmembrane region" description="Helical" evidence="8">
    <location>
        <begin position="387"/>
        <end position="412"/>
    </location>
</feature>
<feature type="transmembrane region" description="Helical" evidence="8">
    <location>
        <begin position="301"/>
        <end position="319"/>
    </location>
</feature>
<evidence type="ECO:0000256" key="6">
    <source>
        <dbReference type="ARBA" id="ARBA00022989"/>
    </source>
</evidence>